<organism evidence="2 3">
    <name type="scientific">candidate division TA06 bacterium</name>
    <dbReference type="NCBI Taxonomy" id="2250710"/>
    <lineage>
        <taxon>Bacteria</taxon>
        <taxon>Bacteria division TA06</taxon>
    </lineage>
</organism>
<dbReference type="Gene3D" id="2.60.40.4070">
    <property type="match status" value="1"/>
</dbReference>
<proteinExistence type="predicted"/>
<name>A0A933MHP6_UNCT6</name>
<evidence type="ECO:0000313" key="3">
    <source>
        <dbReference type="Proteomes" id="UP000736328"/>
    </source>
</evidence>
<reference evidence="2" key="1">
    <citation type="submission" date="2020-07" db="EMBL/GenBank/DDBJ databases">
        <title>Huge and variable diversity of episymbiotic CPR bacteria and DPANN archaea in groundwater ecosystems.</title>
        <authorList>
            <person name="He C.Y."/>
            <person name="Keren R."/>
            <person name="Whittaker M."/>
            <person name="Farag I.F."/>
            <person name="Doudna J."/>
            <person name="Cate J.H.D."/>
            <person name="Banfield J.F."/>
        </authorList>
    </citation>
    <scope>NUCLEOTIDE SEQUENCE</scope>
    <source>
        <strain evidence="2">NC_groundwater_1520_Pr4_B-0.1um_53_5</strain>
    </source>
</reference>
<evidence type="ECO:0000259" key="1">
    <source>
        <dbReference type="Pfam" id="PF18962"/>
    </source>
</evidence>
<dbReference type="AlphaFoldDB" id="A0A933MHP6"/>
<sequence>MEWFYALKPNKIKEGNAMKKMLVILLLAVAFRVFANPIALPTCINEVQIRPVSRFEIHIHPHSPDSVYPINFDGCSVTCSSGVFQVPNFTLTDKYTHAVIADSQLGVDFVLSPVADSLVFKDGSGTLLDMVLWPLDFAAPDSGFSAALLCSLQNSAQYFYWCVNCTTTFGSHNGGYDPDYQGVEGRGDSLKPEAFFEVYPNPASSQVVLSFMAPKGQSYDLKVYDLAGRLVKKIEEGVGEGRYITAIWMGINMDGRMVSEGTYFVVLHSEGRKTSRKITRFK</sequence>
<protein>
    <submittedName>
        <fullName evidence="2">T9SS type A sorting domain-containing protein</fullName>
    </submittedName>
</protein>
<evidence type="ECO:0000313" key="2">
    <source>
        <dbReference type="EMBL" id="MBI4726287.1"/>
    </source>
</evidence>
<gene>
    <name evidence="2" type="ORF">HY768_03515</name>
</gene>
<dbReference type="InterPro" id="IPR026444">
    <property type="entry name" value="Secre_tail"/>
</dbReference>
<dbReference type="NCBIfam" id="TIGR04183">
    <property type="entry name" value="Por_Secre_tail"/>
    <property type="match status" value="1"/>
</dbReference>
<dbReference type="EMBL" id="JACQXR010000043">
    <property type="protein sequence ID" value="MBI4726287.1"/>
    <property type="molecule type" value="Genomic_DNA"/>
</dbReference>
<dbReference type="Proteomes" id="UP000736328">
    <property type="component" value="Unassembled WGS sequence"/>
</dbReference>
<dbReference type="Pfam" id="PF18962">
    <property type="entry name" value="Por_Secre_tail"/>
    <property type="match status" value="1"/>
</dbReference>
<feature type="domain" description="Secretion system C-terminal sorting" evidence="1">
    <location>
        <begin position="198"/>
        <end position="278"/>
    </location>
</feature>
<accession>A0A933MHP6</accession>
<comment type="caution">
    <text evidence="2">The sequence shown here is derived from an EMBL/GenBank/DDBJ whole genome shotgun (WGS) entry which is preliminary data.</text>
</comment>